<reference evidence="1 2" key="1">
    <citation type="submission" date="2020-05" db="EMBL/GenBank/DDBJ databases">
        <title>MicrobeNet Type strains.</title>
        <authorList>
            <person name="Nicholson A.C."/>
        </authorList>
    </citation>
    <scope>NUCLEOTIDE SEQUENCE [LARGE SCALE GENOMIC DNA]</scope>
    <source>
        <strain evidence="1 2">JCM 14547</strain>
    </source>
</reference>
<keyword evidence="2" id="KW-1185">Reference proteome</keyword>
<name>A0A849BHJ2_9ACTN</name>
<dbReference type="Proteomes" id="UP000555552">
    <property type="component" value="Unassembled WGS sequence"/>
</dbReference>
<sequence length="265" mass="28977">MSLVGRPHVVVAGGATPRPWYLSALTRATKRAAVLQMPEGHHGLDWLTPIAGRLEELLVFDYECDDLSALQHFTNLRSLTLVGRPHPMSPPLTQTASTLREYAGPWFPALDPVLASPTLRGLTLEQPPADLTARLTAPLQDLRLLSARKLTTVPVLACVDTLASLEIAGGRDLDLAGVTAYTQLTSLFLHGRTPLTSFADLTRSPRLRRLLLEECYAVDDIDALQQLSLDELRIVGRPESLDTHFLRTARGLGVRKFSAPPGDAR</sequence>
<protein>
    <submittedName>
        <fullName evidence="1">Uncharacterized protein</fullName>
    </submittedName>
</protein>
<dbReference type="RefSeq" id="WP_171202451.1">
    <property type="nucleotide sequence ID" value="NZ_BAAANP010000013.1"/>
</dbReference>
<organism evidence="1 2">
    <name type="scientific">Pseudokineococcus marinus</name>
    <dbReference type="NCBI Taxonomy" id="351215"/>
    <lineage>
        <taxon>Bacteria</taxon>
        <taxon>Bacillati</taxon>
        <taxon>Actinomycetota</taxon>
        <taxon>Actinomycetes</taxon>
        <taxon>Kineosporiales</taxon>
        <taxon>Kineosporiaceae</taxon>
        <taxon>Pseudokineococcus</taxon>
    </lineage>
</organism>
<dbReference type="InterPro" id="IPR032675">
    <property type="entry name" value="LRR_dom_sf"/>
</dbReference>
<gene>
    <name evidence="1" type="ORF">HLB09_05770</name>
</gene>
<comment type="caution">
    <text evidence="1">The sequence shown here is derived from an EMBL/GenBank/DDBJ whole genome shotgun (WGS) entry which is preliminary data.</text>
</comment>
<proteinExistence type="predicted"/>
<evidence type="ECO:0000313" key="1">
    <source>
        <dbReference type="EMBL" id="NNH22609.1"/>
    </source>
</evidence>
<dbReference type="SUPFAM" id="SSF52058">
    <property type="entry name" value="L domain-like"/>
    <property type="match status" value="1"/>
</dbReference>
<dbReference type="Gene3D" id="3.80.10.10">
    <property type="entry name" value="Ribonuclease Inhibitor"/>
    <property type="match status" value="1"/>
</dbReference>
<evidence type="ECO:0000313" key="2">
    <source>
        <dbReference type="Proteomes" id="UP000555552"/>
    </source>
</evidence>
<dbReference type="AlphaFoldDB" id="A0A849BHJ2"/>
<dbReference type="EMBL" id="JABEMA010000054">
    <property type="protein sequence ID" value="NNH22609.1"/>
    <property type="molecule type" value="Genomic_DNA"/>
</dbReference>
<accession>A0A849BHJ2</accession>